<keyword evidence="6" id="KW-0508">mRNA splicing</keyword>
<feature type="binding site" evidence="8">
    <location>
        <position position="82"/>
    </location>
    <ligand>
        <name>Zn(2+)</name>
        <dbReference type="ChEBI" id="CHEBI:29105"/>
    </ligand>
</feature>
<comment type="function">
    <text evidence="8">Part of the spliceosome which catalyzes two sequential transesterification reactions, first the excision of the non-coding intron from pre-mRNA and then the ligation of the coding exons to form the mature mRNA. Plays a role in stabilizing the structure of the spliceosome catalytic core and docking of the branch helix into the active site, producing 5'-exon and lariat intron-3'-intermediates.</text>
</comment>
<dbReference type="HAMAP" id="MF_03226">
    <property type="entry name" value="YJU2"/>
    <property type="match status" value="1"/>
</dbReference>
<feature type="binding site" evidence="8">
    <location>
        <position position="85"/>
    </location>
    <ligand>
        <name>Zn(2+)</name>
        <dbReference type="ChEBI" id="CHEBI:29105"/>
    </ligand>
</feature>
<feature type="region of interest" description="Disordered" evidence="9">
    <location>
        <begin position="181"/>
        <end position="201"/>
    </location>
</feature>
<evidence type="ECO:0000256" key="9">
    <source>
        <dbReference type="SAM" id="MobiDB-lite"/>
    </source>
</evidence>
<keyword evidence="10" id="KW-1185">Reference proteome</keyword>
<dbReference type="Proteomes" id="UP000887565">
    <property type="component" value="Unplaced"/>
</dbReference>
<evidence type="ECO:0000256" key="4">
    <source>
        <dbReference type="ARBA" id="ARBA00022728"/>
    </source>
</evidence>
<dbReference type="InterPro" id="IPR007590">
    <property type="entry name" value="Saf4/Yju2"/>
</dbReference>
<feature type="binding site" evidence="8">
    <location>
        <position position="48"/>
    </location>
    <ligand>
        <name>Zn(2+)</name>
        <dbReference type="ChEBI" id="CHEBI:29105"/>
    </ligand>
</feature>
<dbReference type="GO" id="GO:0000349">
    <property type="term" value="P:generation of catalytic spliceosome for first transesterification step"/>
    <property type="evidence" value="ECO:0007669"/>
    <property type="project" value="UniProtKB-UniRule"/>
</dbReference>
<proteinExistence type="inferred from homology"/>
<organism evidence="10 11">
    <name type="scientific">Romanomermis culicivorax</name>
    <name type="common">Nematode worm</name>
    <dbReference type="NCBI Taxonomy" id="13658"/>
    <lineage>
        <taxon>Eukaryota</taxon>
        <taxon>Metazoa</taxon>
        <taxon>Ecdysozoa</taxon>
        <taxon>Nematoda</taxon>
        <taxon>Enoplea</taxon>
        <taxon>Dorylaimia</taxon>
        <taxon>Mermithida</taxon>
        <taxon>Mermithoidea</taxon>
        <taxon>Mermithidae</taxon>
        <taxon>Romanomermis</taxon>
    </lineage>
</organism>
<dbReference type="GO" id="GO:0046872">
    <property type="term" value="F:metal ion binding"/>
    <property type="evidence" value="ECO:0007669"/>
    <property type="project" value="UniProtKB-KW"/>
</dbReference>
<keyword evidence="5 8" id="KW-0862">Zinc</keyword>
<evidence type="ECO:0000313" key="10">
    <source>
        <dbReference type="Proteomes" id="UP000887565"/>
    </source>
</evidence>
<dbReference type="PANTHER" id="PTHR12111">
    <property type="entry name" value="SPLICING FACTOR YJU2"/>
    <property type="match status" value="1"/>
</dbReference>
<evidence type="ECO:0000256" key="2">
    <source>
        <dbReference type="ARBA" id="ARBA00022664"/>
    </source>
</evidence>
<comment type="similarity">
    <text evidence="8">Belongs to the CWC16 family. YJU2 subfamily.</text>
</comment>
<reference evidence="11" key="1">
    <citation type="submission" date="2022-11" db="UniProtKB">
        <authorList>
            <consortium name="WormBaseParasite"/>
        </authorList>
    </citation>
    <scope>IDENTIFICATION</scope>
</reference>
<feature type="binding site" evidence="8">
    <location>
        <position position="45"/>
    </location>
    <ligand>
        <name>Zn(2+)</name>
        <dbReference type="ChEBI" id="CHEBI:29105"/>
    </ligand>
</feature>
<sequence>MTGTERKTLNKYYPPDFDPRKIPKGRFEPNRQYVIRCMAPFNMRCNTCGEYIYKGKKFNARRETVQDEDYLGLSLFRFYIRCPGCLAEITFKTDLKNCDYTQEHGATRLFEAEKLLRQEQEKVQKQEEEDKTNPMKMLETRTKMSRFEMESLERLEELREINMRKLKPNYEKILKDMEKEKQENLKRQEQEDEDFPKIKPKEEKQIKKAKIGVVDQKKLIKNLIVRKKLPSADQEKLDDHDNQIKKQSLQNILCDYGSSSSNDSE</sequence>
<evidence type="ECO:0000313" key="11">
    <source>
        <dbReference type="WBParaSite" id="nRc.2.0.1.t08836-RA"/>
    </source>
</evidence>
<name>A0A915I502_ROMCU</name>
<evidence type="ECO:0000256" key="8">
    <source>
        <dbReference type="HAMAP-Rule" id="MF_03226"/>
    </source>
</evidence>
<evidence type="ECO:0000256" key="7">
    <source>
        <dbReference type="ARBA" id="ARBA00023242"/>
    </source>
</evidence>
<keyword evidence="4 8" id="KW-0747">Spliceosome</keyword>
<comment type="subcellular location">
    <subcellularLocation>
        <location evidence="1 8">Nucleus</location>
    </subcellularLocation>
</comment>
<keyword evidence="2" id="KW-0507">mRNA processing</keyword>
<evidence type="ECO:0000256" key="6">
    <source>
        <dbReference type="ARBA" id="ARBA00023187"/>
    </source>
</evidence>
<evidence type="ECO:0000256" key="1">
    <source>
        <dbReference type="ARBA" id="ARBA00004123"/>
    </source>
</evidence>
<dbReference type="PANTHER" id="PTHR12111:SF1">
    <property type="entry name" value="SPLICING FACTOR YJU2"/>
    <property type="match status" value="1"/>
</dbReference>
<dbReference type="WBParaSite" id="nRc.2.0.1.t08836-RA">
    <property type="protein sequence ID" value="nRc.2.0.1.t08836-RA"/>
    <property type="gene ID" value="nRc.2.0.1.g08836"/>
</dbReference>
<dbReference type="AlphaFoldDB" id="A0A915I502"/>
<dbReference type="GO" id="GO:0071006">
    <property type="term" value="C:U2-type catalytic step 1 spliceosome"/>
    <property type="evidence" value="ECO:0007669"/>
    <property type="project" value="UniProtKB-UniRule"/>
</dbReference>
<accession>A0A915I502</accession>
<evidence type="ECO:0000256" key="5">
    <source>
        <dbReference type="ARBA" id="ARBA00022833"/>
    </source>
</evidence>
<keyword evidence="3 8" id="KW-0479">Metal-binding</keyword>
<comment type="subunit">
    <text evidence="8">Component of the spliceosome. Present in the activated B complex, the catalytically activated B* complex which catalyzes the branching, the catalytic step 1 C complex catalyzing the exon ligation, and the postcatalytic P complex containing the ligated exons (mRNA) and the excised lariat intron.</text>
</comment>
<keyword evidence="7 8" id="KW-0539">Nucleus</keyword>
<dbReference type="OMA" id="TCASEIT"/>
<protein>
    <recommendedName>
        <fullName evidence="8">Splicing factor YJU2</fullName>
    </recommendedName>
</protein>
<evidence type="ECO:0000256" key="3">
    <source>
        <dbReference type="ARBA" id="ARBA00022723"/>
    </source>
</evidence>
<dbReference type="InterPro" id="IPR043701">
    <property type="entry name" value="Yju2"/>
</dbReference>
<dbReference type="Pfam" id="PF04502">
    <property type="entry name" value="Saf4_Yju2"/>
    <property type="match status" value="1"/>
</dbReference>